<feature type="region of interest" description="Disordered" evidence="1">
    <location>
        <begin position="37"/>
        <end position="88"/>
    </location>
</feature>
<accession>A0A834HUT4</accession>
<protein>
    <submittedName>
        <fullName evidence="2">Uncharacterized protein</fullName>
    </submittedName>
</protein>
<reference evidence="2" key="1">
    <citation type="submission" date="2020-08" db="EMBL/GenBank/DDBJ databases">
        <title>Genome sequencing and assembly of the red palm weevil Rhynchophorus ferrugineus.</title>
        <authorList>
            <person name="Dias G.B."/>
            <person name="Bergman C.M."/>
            <person name="Manee M."/>
        </authorList>
    </citation>
    <scope>NUCLEOTIDE SEQUENCE</scope>
    <source>
        <strain evidence="2">AA-2017</strain>
        <tissue evidence="2">Whole larva</tissue>
    </source>
</reference>
<name>A0A834HUT4_RHYFE</name>
<gene>
    <name evidence="2" type="ORF">GWI33_017954</name>
</gene>
<proteinExistence type="predicted"/>
<dbReference type="AlphaFoldDB" id="A0A834HUT4"/>
<evidence type="ECO:0000256" key="1">
    <source>
        <dbReference type="SAM" id="MobiDB-lite"/>
    </source>
</evidence>
<evidence type="ECO:0000313" key="3">
    <source>
        <dbReference type="Proteomes" id="UP000625711"/>
    </source>
</evidence>
<feature type="compositionally biased region" description="Basic and acidic residues" evidence="1">
    <location>
        <begin position="43"/>
        <end position="55"/>
    </location>
</feature>
<organism evidence="2 3">
    <name type="scientific">Rhynchophorus ferrugineus</name>
    <name type="common">Red palm weevil</name>
    <name type="synonym">Curculio ferrugineus</name>
    <dbReference type="NCBI Taxonomy" id="354439"/>
    <lineage>
        <taxon>Eukaryota</taxon>
        <taxon>Metazoa</taxon>
        <taxon>Ecdysozoa</taxon>
        <taxon>Arthropoda</taxon>
        <taxon>Hexapoda</taxon>
        <taxon>Insecta</taxon>
        <taxon>Pterygota</taxon>
        <taxon>Neoptera</taxon>
        <taxon>Endopterygota</taxon>
        <taxon>Coleoptera</taxon>
        <taxon>Polyphaga</taxon>
        <taxon>Cucujiformia</taxon>
        <taxon>Curculionidae</taxon>
        <taxon>Dryophthorinae</taxon>
        <taxon>Rhynchophorus</taxon>
    </lineage>
</organism>
<dbReference type="Proteomes" id="UP000625711">
    <property type="component" value="Unassembled WGS sequence"/>
</dbReference>
<dbReference type="EMBL" id="JAACXV010014285">
    <property type="protein sequence ID" value="KAF7268970.1"/>
    <property type="molecule type" value="Genomic_DNA"/>
</dbReference>
<sequence>MVAALHAIRDNRSEHWYQGTSGVRGVHCHKLVGYGSRKRCNRKGGEPSKDDRDISASELSLAKPPLTDGPQMSEIPTLPSDHVIGERA</sequence>
<evidence type="ECO:0000313" key="2">
    <source>
        <dbReference type="EMBL" id="KAF7268970.1"/>
    </source>
</evidence>
<comment type="caution">
    <text evidence="2">The sequence shown here is derived from an EMBL/GenBank/DDBJ whole genome shotgun (WGS) entry which is preliminary data.</text>
</comment>
<keyword evidence="3" id="KW-1185">Reference proteome</keyword>